<dbReference type="VEuPathDB" id="FungiDB:RhiirA1_248224"/>
<feature type="transmembrane region" description="Helical" evidence="1">
    <location>
        <begin position="20"/>
        <end position="39"/>
    </location>
</feature>
<protein>
    <submittedName>
        <fullName evidence="2">Uncharacterized protein</fullName>
    </submittedName>
</protein>
<keyword evidence="1" id="KW-0812">Transmembrane</keyword>
<gene>
    <name evidence="2" type="ORF">RhiirA1_248224</name>
</gene>
<reference evidence="2 3" key="1">
    <citation type="submission" date="2017-10" db="EMBL/GenBank/DDBJ databases">
        <title>Extensive intraspecific genome diversity in a model arbuscular mycorrhizal fungus.</title>
        <authorList>
            <person name="Chen E.C.H."/>
            <person name="Morin E."/>
            <person name="Baudet D."/>
            <person name="Noel J."/>
            <person name="Ndikumana S."/>
            <person name="Charron P."/>
            <person name="St-Onge C."/>
            <person name="Giorgi J."/>
            <person name="Grigoriev I.V."/>
            <person name="Roux C."/>
            <person name="Martin F.M."/>
            <person name="Corradi N."/>
        </authorList>
    </citation>
    <scope>NUCLEOTIDE SEQUENCE [LARGE SCALE GENOMIC DNA]</scope>
    <source>
        <strain evidence="2 3">A1</strain>
    </source>
</reference>
<dbReference type="EMBL" id="LLXH01000789">
    <property type="protein sequence ID" value="PKC62967.1"/>
    <property type="molecule type" value="Genomic_DNA"/>
</dbReference>
<comment type="caution">
    <text evidence="2">The sequence shown here is derived from an EMBL/GenBank/DDBJ whole genome shotgun (WGS) entry which is preliminary data.</text>
</comment>
<organism evidence="2 3">
    <name type="scientific">Rhizophagus irregularis</name>
    <dbReference type="NCBI Taxonomy" id="588596"/>
    <lineage>
        <taxon>Eukaryota</taxon>
        <taxon>Fungi</taxon>
        <taxon>Fungi incertae sedis</taxon>
        <taxon>Mucoromycota</taxon>
        <taxon>Glomeromycotina</taxon>
        <taxon>Glomeromycetes</taxon>
        <taxon>Glomerales</taxon>
        <taxon>Glomeraceae</taxon>
        <taxon>Rhizophagus</taxon>
    </lineage>
</organism>
<keyword evidence="1" id="KW-0472">Membrane</keyword>
<evidence type="ECO:0000256" key="1">
    <source>
        <dbReference type="SAM" id="Phobius"/>
    </source>
</evidence>
<dbReference type="AlphaFoldDB" id="A0A2N0RI37"/>
<keyword evidence="1" id="KW-1133">Transmembrane helix</keyword>
<sequence length="80" mass="9743">MPRIFFLFPPVYSFLFSYFLNFKIFFFNFSFFFLVLIYIMNGKDQVGREGLVEKDIYTGTIEILNRLINSFFFLNLFFLL</sequence>
<proteinExistence type="predicted"/>
<name>A0A2N0RI37_9GLOM</name>
<dbReference type="Proteomes" id="UP000232688">
    <property type="component" value="Unassembled WGS sequence"/>
</dbReference>
<reference evidence="2 3" key="2">
    <citation type="submission" date="2017-10" db="EMBL/GenBank/DDBJ databases">
        <title>Genome analyses suggest a sexual origin of heterokaryosis in a supposedly ancient asexual fungus.</title>
        <authorList>
            <person name="Corradi N."/>
            <person name="Sedzielewska K."/>
            <person name="Noel J."/>
            <person name="Charron P."/>
            <person name="Farinelli L."/>
            <person name="Marton T."/>
            <person name="Kruger M."/>
            <person name="Pelin A."/>
            <person name="Brachmann A."/>
            <person name="Corradi N."/>
        </authorList>
    </citation>
    <scope>NUCLEOTIDE SEQUENCE [LARGE SCALE GENOMIC DNA]</scope>
    <source>
        <strain evidence="2 3">A1</strain>
    </source>
</reference>
<accession>A0A2N0RI37</accession>
<evidence type="ECO:0000313" key="3">
    <source>
        <dbReference type="Proteomes" id="UP000232688"/>
    </source>
</evidence>
<evidence type="ECO:0000313" key="2">
    <source>
        <dbReference type="EMBL" id="PKC62967.1"/>
    </source>
</evidence>